<dbReference type="AlphaFoldDB" id="A0A8K0X927"/>
<accession>A0A8K0X927</accession>
<dbReference type="OrthoDB" id="3515338at2759"/>
<sequence length="632" mass="68172">MDNRVPQYLPRPAYLMPSNLAQLHQAPPLAPPPLPHNHNAIFSAPHLLTLRNAVPAKRGSDEVQFVSSNPVKKRKLDGFSSPAPSPPPLGARAAAPPDAAHHLPPLAQAPPILPVAASIPTSTPYSHSEAEMSTTVLPQASTEEALRPDALRGASEPVLGTVDFSNMWTAPSRGPKSSPAVSPKQMPPHIPHLQIGLDSQTDSQPIFTSNQSRPEEAPPSQGPTPSPSQGHKHCPQTASTPAEKENRDIQGPSSEPEAPSLMAQLDFRGLNMQSEDSERPVESSHSADPSGGTVKVDPPQHHQSEGPTTQTHDASVAVQAPSVTTEAVADSITVATSQQMHETAPQHDLRSSPSQPSFQGQQQAANVQCQGSPQHSAKSNCYHCFQAWLKRNGALMPQGATFITPAAKPQMMPYQVAYQQQWPQQVGMGSFPTPFQNAATYAQLLRQQSPGTQEQRPQHQQHASTVPAAPIAPMMAGISGLSASTNMPQPSMWNAQPAGLLQHTPQAPRPPQNHPNGKHIIVDMAQTCLESFPFEDFAQRHNQPPKRVREIFEAIIQMPLLRCPTDKRRAGKVATAKMKEYTQAKKDLQTQMANGQTQNQGSMPQPSAWEMAQYLGPSDVPIPGHLAFPGPW</sequence>
<name>A0A8K0X927_9PEZI</name>
<protein>
    <submittedName>
        <fullName evidence="2">Uncharacterized protein</fullName>
    </submittedName>
</protein>
<evidence type="ECO:0000313" key="3">
    <source>
        <dbReference type="Proteomes" id="UP000813385"/>
    </source>
</evidence>
<evidence type="ECO:0000256" key="1">
    <source>
        <dbReference type="SAM" id="MobiDB-lite"/>
    </source>
</evidence>
<feature type="region of interest" description="Disordered" evidence="1">
    <location>
        <begin position="337"/>
        <end position="373"/>
    </location>
</feature>
<proteinExistence type="predicted"/>
<feature type="region of interest" description="Disordered" evidence="1">
    <location>
        <begin position="273"/>
        <end position="315"/>
    </location>
</feature>
<gene>
    <name evidence="2" type="ORF">B0T11DRAFT_345078</name>
</gene>
<keyword evidence="3" id="KW-1185">Reference proteome</keyword>
<feature type="compositionally biased region" description="Low complexity" evidence="1">
    <location>
        <begin position="90"/>
        <end position="106"/>
    </location>
</feature>
<comment type="caution">
    <text evidence="2">The sequence shown here is derived from an EMBL/GenBank/DDBJ whole genome shotgun (WGS) entry which is preliminary data.</text>
</comment>
<dbReference type="Proteomes" id="UP000813385">
    <property type="component" value="Unassembled WGS sequence"/>
</dbReference>
<organism evidence="2 3">
    <name type="scientific">Plectosphaerella cucumerina</name>
    <dbReference type="NCBI Taxonomy" id="40658"/>
    <lineage>
        <taxon>Eukaryota</taxon>
        <taxon>Fungi</taxon>
        <taxon>Dikarya</taxon>
        <taxon>Ascomycota</taxon>
        <taxon>Pezizomycotina</taxon>
        <taxon>Sordariomycetes</taxon>
        <taxon>Hypocreomycetidae</taxon>
        <taxon>Glomerellales</taxon>
        <taxon>Plectosphaerellaceae</taxon>
        <taxon>Plectosphaerella</taxon>
    </lineage>
</organism>
<feature type="region of interest" description="Disordered" evidence="1">
    <location>
        <begin position="59"/>
        <end position="106"/>
    </location>
</feature>
<reference evidence="2" key="1">
    <citation type="journal article" date="2021" name="Nat. Commun.">
        <title>Genetic determinants of endophytism in the Arabidopsis root mycobiome.</title>
        <authorList>
            <person name="Mesny F."/>
            <person name="Miyauchi S."/>
            <person name="Thiergart T."/>
            <person name="Pickel B."/>
            <person name="Atanasova L."/>
            <person name="Karlsson M."/>
            <person name="Huettel B."/>
            <person name="Barry K.W."/>
            <person name="Haridas S."/>
            <person name="Chen C."/>
            <person name="Bauer D."/>
            <person name="Andreopoulos W."/>
            <person name="Pangilinan J."/>
            <person name="LaButti K."/>
            <person name="Riley R."/>
            <person name="Lipzen A."/>
            <person name="Clum A."/>
            <person name="Drula E."/>
            <person name="Henrissat B."/>
            <person name="Kohler A."/>
            <person name="Grigoriev I.V."/>
            <person name="Martin F.M."/>
            <person name="Hacquard S."/>
        </authorList>
    </citation>
    <scope>NUCLEOTIDE SEQUENCE</scope>
    <source>
        <strain evidence="2">MPI-CAGE-AT-0016</strain>
    </source>
</reference>
<dbReference type="EMBL" id="JAGPXD010000001">
    <property type="protein sequence ID" value="KAH7375183.1"/>
    <property type="molecule type" value="Genomic_DNA"/>
</dbReference>
<evidence type="ECO:0000313" key="2">
    <source>
        <dbReference type="EMBL" id="KAH7375183.1"/>
    </source>
</evidence>
<feature type="compositionally biased region" description="Low complexity" evidence="1">
    <location>
        <begin position="351"/>
        <end position="371"/>
    </location>
</feature>
<feature type="compositionally biased region" description="Polar residues" evidence="1">
    <location>
        <begin position="197"/>
        <end position="212"/>
    </location>
</feature>
<feature type="region of interest" description="Disordered" evidence="1">
    <location>
        <begin position="165"/>
        <end position="259"/>
    </location>
</feature>